<feature type="transmembrane region" description="Helical" evidence="6">
    <location>
        <begin position="423"/>
        <end position="442"/>
    </location>
</feature>
<organism evidence="8 9">
    <name type="scientific">Flaviflexus salsibiostraticola</name>
    <dbReference type="NCBI Taxonomy" id="1282737"/>
    <lineage>
        <taxon>Bacteria</taxon>
        <taxon>Bacillati</taxon>
        <taxon>Actinomycetota</taxon>
        <taxon>Actinomycetes</taxon>
        <taxon>Actinomycetales</taxon>
        <taxon>Actinomycetaceae</taxon>
        <taxon>Flaviflexus</taxon>
    </lineage>
</organism>
<feature type="transmembrane region" description="Helical" evidence="6">
    <location>
        <begin position="336"/>
        <end position="354"/>
    </location>
</feature>
<keyword evidence="2" id="KW-1003">Cell membrane</keyword>
<comment type="subcellular location">
    <subcellularLocation>
        <location evidence="1">Cell membrane</location>
        <topology evidence="1">Multi-pass membrane protein</topology>
    </subcellularLocation>
</comment>
<dbReference type="EMBL" id="CP034438">
    <property type="protein sequence ID" value="AZN30357.1"/>
    <property type="molecule type" value="Genomic_DNA"/>
</dbReference>
<keyword evidence="5 6" id="KW-0472">Membrane</keyword>
<feature type="transmembrane region" description="Helical" evidence="6">
    <location>
        <begin position="297"/>
        <end position="316"/>
    </location>
</feature>
<feature type="transmembrane region" description="Helical" evidence="6">
    <location>
        <begin position="77"/>
        <end position="103"/>
    </location>
</feature>
<dbReference type="RefSeq" id="WP_126041027.1">
    <property type="nucleotide sequence ID" value="NZ_CP034438.1"/>
</dbReference>
<dbReference type="Pfam" id="PF02687">
    <property type="entry name" value="FtsX"/>
    <property type="match status" value="1"/>
</dbReference>
<sequence>MIALSTRLALSRIKTNSSGLDLLAITAFAVTTMLALTVAGGTSMFVDRFDSPPQALFDMTSDNRYSYWSAEEFAQTYVFLAATACAILVVPIFGLGGGAARLGASGRARRLASLRLIGMTGGEVVLMSVIESVVLTLAGAALGAVLYLSSLPLWQFVSFHNEPIATSEMIAPWWVIAAVMVFIVLLSALSTAIGLQQVVISPLGVARRETPKALQFWRVIAFIGAVAVFIVASRTFNLRESDALLIAAISGMLLLILFTVNLIGPWIIQLVARPFTRTSSPSTLLATRRLVAQPREAWRNISALAFIGFIAAFVSGMPKVPDDPIYNLQITDVGTGATITLLIGLIVAATSTLINQASFTVDRADQTVALTRMGTPRRVLNRARHRQVLLPLIVTLGIVIPLGFLTLYAMVANTPDFSMEMSGIPTLVGAIAAGFVLCLAAASASQPIETKILTSDYRRND</sequence>
<feature type="transmembrane region" description="Helical" evidence="6">
    <location>
        <begin position="388"/>
        <end position="411"/>
    </location>
</feature>
<feature type="transmembrane region" description="Helical" evidence="6">
    <location>
        <begin position="20"/>
        <end position="46"/>
    </location>
</feature>
<keyword evidence="9" id="KW-1185">Reference proteome</keyword>
<evidence type="ECO:0000259" key="7">
    <source>
        <dbReference type="Pfam" id="PF02687"/>
    </source>
</evidence>
<feature type="domain" description="ABC3 transporter permease C-terminal" evidence="7">
    <location>
        <begin position="102"/>
        <end position="195"/>
    </location>
</feature>
<evidence type="ECO:0000256" key="1">
    <source>
        <dbReference type="ARBA" id="ARBA00004651"/>
    </source>
</evidence>
<feature type="transmembrane region" description="Helical" evidence="6">
    <location>
        <begin position="243"/>
        <end position="268"/>
    </location>
</feature>
<reference evidence="8 9" key="1">
    <citation type="submission" date="2018-12" db="EMBL/GenBank/DDBJ databases">
        <title>Complete genome sequence of Flaviflexus salsibiostraticola KCTC 33148.</title>
        <authorList>
            <person name="Bae J.-W."/>
        </authorList>
    </citation>
    <scope>NUCLEOTIDE SEQUENCE [LARGE SCALE GENOMIC DNA]</scope>
    <source>
        <strain evidence="8 9">KCTC 33148</strain>
    </source>
</reference>
<dbReference type="OrthoDB" id="5118998at2"/>
<dbReference type="GO" id="GO:0005886">
    <property type="term" value="C:plasma membrane"/>
    <property type="evidence" value="ECO:0007669"/>
    <property type="project" value="UniProtKB-SubCell"/>
</dbReference>
<evidence type="ECO:0000256" key="4">
    <source>
        <dbReference type="ARBA" id="ARBA00022989"/>
    </source>
</evidence>
<evidence type="ECO:0000256" key="2">
    <source>
        <dbReference type="ARBA" id="ARBA00022475"/>
    </source>
</evidence>
<gene>
    <name evidence="8" type="ORF">EJO69_08600</name>
</gene>
<evidence type="ECO:0000313" key="8">
    <source>
        <dbReference type="EMBL" id="AZN30357.1"/>
    </source>
</evidence>
<protein>
    <recommendedName>
        <fullName evidence="7">ABC3 transporter permease C-terminal domain-containing protein</fullName>
    </recommendedName>
</protein>
<name>A0A3Q8WUF8_9ACTO</name>
<feature type="transmembrane region" description="Helical" evidence="6">
    <location>
        <begin position="216"/>
        <end position="237"/>
    </location>
</feature>
<accession>A0A3Q8WUF8</accession>
<dbReference type="Proteomes" id="UP000270021">
    <property type="component" value="Chromosome"/>
</dbReference>
<feature type="transmembrane region" description="Helical" evidence="6">
    <location>
        <begin position="124"/>
        <end position="150"/>
    </location>
</feature>
<evidence type="ECO:0000256" key="3">
    <source>
        <dbReference type="ARBA" id="ARBA00022692"/>
    </source>
</evidence>
<dbReference type="AlphaFoldDB" id="A0A3Q8WUF8"/>
<feature type="transmembrane region" description="Helical" evidence="6">
    <location>
        <begin position="170"/>
        <end position="195"/>
    </location>
</feature>
<dbReference type="InterPro" id="IPR003838">
    <property type="entry name" value="ABC3_permease_C"/>
</dbReference>
<keyword evidence="4 6" id="KW-1133">Transmembrane helix</keyword>
<dbReference type="KEGG" id="fsl:EJO69_08600"/>
<evidence type="ECO:0000313" key="9">
    <source>
        <dbReference type="Proteomes" id="UP000270021"/>
    </source>
</evidence>
<keyword evidence="3 6" id="KW-0812">Transmembrane</keyword>
<evidence type="ECO:0000256" key="6">
    <source>
        <dbReference type="SAM" id="Phobius"/>
    </source>
</evidence>
<evidence type="ECO:0000256" key="5">
    <source>
        <dbReference type="ARBA" id="ARBA00023136"/>
    </source>
</evidence>
<proteinExistence type="predicted"/>